<reference evidence="1 2" key="1">
    <citation type="submission" date="2024-10" db="EMBL/GenBank/DDBJ databases">
        <title>The Natural Products Discovery Center: Release of the First 8490 Sequenced Strains for Exploring Actinobacteria Biosynthetic Diversity.</title>
        <authorList>
            <person name="Kalkreuter E."/>
            <person name="Kautsar S.A."/>
            <person name="Yang D."/>
            <person name="Bader C.D."/>
            <person name="Teijaro C.N."/>
            <person name="Fluegel L."/>
            <person name="Davis C.M."/>
            <person name="Simpson J.R."/>
            <person name="Lauterbach L."/>
            <person name="Steele A.D."/>
            <person name="Gui C."/>
            <person name="Meng S."/>
            <person name="Li G."/>
            <person name="Viehrig K."/>
            <person name="Ye F."/>
            <person name="Su P."/>
            <person name="Kiefer A.F."/>
            <person name="Nichols A."/>
            <person name="Cepeda A.J."/>
            <person name="Yan W."/>
            <person name="Fan B."/>
            <person name="Jiang Y."/>
            <person name="Adhikari A."/>
            <person name="Zheng C.-J."/>
            <person name="Schuster L."/>
            <person name="Cowan T.M."/>
            <person name="Smanski M.J."/>
            <person name="Chevrette M.G."/>
            <person name="De Carvalho L.P.S."/>
            <person name="Shen B."/>
        </authorList>
    </citation>
    <scope>NUCLEOTIDE SEQUENCE [LARGE SCALE GENOMIC DNA]</scope>
    <source>
        <strain evidence="1 2">NPDC013366</strain>
    </source>
</reference>
<dbReference type="EMBL" id="JBICBM010000015">
    <property type="protein sequence ID" value="MFF9885761.1"/>
    <property type="molecule type" value="Genomic_DNA"/>
</dbReference>
<evidence type="ECO:0008006" key="3">
    <source>
        <dbReference type="Google" id="ProtNLM"/>
    </source>
</evidence>
<evidence type="ECO:0000313" key="2">
    <source>
        <dbReference type="Proteomes" id="UP001603418"/>
    </source>
</evidence>
<proteinExistence type="predicted"/>
<dbReference type="RefSeq" id="WP_030785947.1">
    <property type="nucleotide sequence ID" value="NZ_JBFACJ010000024.1"/>
</dbReference>
<dbReference type="Proteomes" id="UP001603418">
    <property type="component" value="Unassembled WGS sequence"/>
</dbReference>
<protein>
    <recommendedName>
        <fullName evidence="3">Amidase</fullName>
    </recommendedName>
</protein>
<evidence type="ECO:0000313" key="1">
    <source>
        <dbReference type="EMBL" id="MFF9885761.1"/>
    </source>
</evidence>
<accession>A0ABW6Z4X1</accession>
<comment type="caution">
    <text evidence="1">The sequence shown here is derived from an EMBL/GenBank/DDBJ whole genome shotgun (WGS) entry which is preliminary data.</text>
</comment>
<keyword evidence="2" id="KW-1185">Reference proteome</keyword>
<organism evidence="1 2">
    <name type="scientific">Streptomyces eurythermus</name>
    <dbReference type="NCBI Taxonomy" id="42237"/>
    <lineage>
        <taxon>Bacteria</taxon>
        <taxon>Bacillati</taxon>
        <taxon>Actinomycetota</taxon>
        <taxon>Actinomycetes</taxon>
        <taxon>Kitasatosporales</taxon>
        <taxon>Streptomycetaceae</taxon>
        <taxon>Streptomyces</taxon>
    </lineage>
</organism>
<gene>
    <name evidence="1" type="ORF">ACF1HC_29825</name>
</gene>
<sequence>MGYTVSDIEKYGRAVDAGEVTLEEAVSSLVAASEGGLAPLGAADLVANWRTARLEYAEVAPDVLPDDPDHQLAFVKEYRERALARIADLDFAMRNGIIPARLQD</sequence>
<name>A0ABW6Z4X1_9ACTN</name>